<protein>
    <recommendedName>
        <fullName evidence="3">DNA-damage-inducible protein J</fullName>
    </recommendedName>
</protein>
<reference evidence="1 2" key="3">
    <citation type="submission" date="2023-06" db="EMBL/GenBank/DDBJ databases">
        <authorList>
            <person name="Zeman M."/>
            <person name="Kubasova T."/>
            <person name="Jahodarova E."/>
            <person name="Nykrynova M."/>
            <person name="Rychlik I."/>
        </authorList>
    </citation>
    <scope>NUCLEOTIDE SEQUENCE [LARGE SCALE GENOMIC DNA]</scope>
    <source>
        <strain evidence="1 2">153_Feed</strain>
    </source>
</reference>
<keyword evidence="2" id="KW-1185">Reference proteome</keyword>
<reference evidence="1 2" key="1">
    <citation type="submission" date="2023-06" db="EMBL/GenBank/DDBJ databases">
        <title>Identification and characterization of horizontal gene transfer across gut microbiota members of farm animals based on homology search.</title>
        <authorList>
            <person name="Schwarzerova J."/>
            <person name="Nykrynova M."/>
            <person name="Jureckova K."/>
            <person name="Cejkova D."/>
            <person name="Rychlik I."/>
        </authorList>
    </citation>
    <scope>NUCLEOTIDE SEQUENCE [LARGE SCALE GENOMIC DNA]</scope>
    <source>
        <strain evidence="1 2">153_Feed</strain>
    </source>
</reference>
<comment type="caution">
    <text evidence="1">The sequence shown here is derived from an EMBL/GenBank/DDBJ whole genome shotgun (WGS) entry which is preliminary data.</text>
</comment>
<dbReference type="InterPro" id="IPR013321">
    <property type="entry name" value="Arc_rbn_hlx_hlx"/>
</dbReference>
<evidence type="ECO:0008006" key="3">
    <source>
        <dbReference type="Google" id="ProtNLM"/>
    </source>
</evidence>
<dbReference type="Gene3D" id="1.10.1220.10">
    <property type="entry name" value="Met repressor-like"/>
    <property type="match status" value="1"/>
</dbReference>
<evidence type="ECO:0000313" key="2">
    <source>
        <dbReference type="Proteomes" id="UP001529256"/>
    </source>
</evidence>
<gene>
    <name evidence="1" type="ORF">QUW25_00150</name>
</gene>
<evidence type="ECO:0000313" key="1">
    <source>
        <dbReference type="EMBL" id="MDM8270101.1"/>
    </source>
</evidence>
<dbReference type="EMBL" id="JAUDEA010000001">
    <property type="protein sequence ID" value="MDM8270101.1"/>
    <property type="molecule type" value="Genomic_DNA"/>
</dbReference>
<proteinExistence type="predicted"/>
<dbReference type="RefSeq" id="WP_289510209.1">
    <property type="nucleotide sequence ID" value="NZ_JAUDEA010000001.1"/>
</dbReference>
<organism evidence="1 2">
    <name type="scientific">Thermophilibacter provencensis</name>
    <dbReference type="NCBI Taxonomy" id="1852386"/>
    <lineage>
        <taxon>Bacteria</taxon>
        <taxon>Bacillati</taxon>
        <taxon>Actinomycetota</taxon>
        <taxon>Coriobacteriia</taxon>
        <taxon>Coriobacteriales</taxon>
        <taxon>Atopobiaceae</taxon>
        <taxon>Thermophilibacter</taxon>
    </lineage>
</organism>
<dbReference type="Proteomes" id="UP001529256">
    <property type="component" value="Unassembled WGS sequence"/>
</dbReference>
<reference evidence="2" key="2">
    <citation type="submission" date="2023-06" db="EMBL/GenBank/DDBJ databases">
        <title>Identification and characterization of horizontal gene transfer across gut microbiota members of farm animals based on homology search.</title>
        <authorList>
            <person name="Zeman M."/>
            <person name="Kubasova T."/>
            <person name="Jahodarova E."/>
            <person name="Nykrynova M."/>
            <person name="Rychlik I."/>
        </authorList>
    </citation>
    <scope>NUCLEOTIDE SEQUENCE [LARGE SCALE GENOMIC DNA]</scope>
    <source>
        <strain evidence="2">153_Feed</strain>
    </source>
</reference>
<name>A0ABT7V0V9_9ACTN</name>
<sequence length="96" mass="10620">MATTMTSLNTKLSTEEKDAFVRNTAALGLTPSAAIKVFVHMFNECGGFPFEVRRQVSDETTTYLSADDYGRFASALDSAVPAATRELLDREFSWED</sequence>
<accession>A0ABT7V0V9</accession>
<dbReference type="InterPro" id="IPR007337">
    <property type="entry name" value="RelB/DinJ"/>
</dbReference>
<dbReference type="Pfam" id="PF04221">
    <property type="entry name" value="RelB"/>
    <property type="match status" value="1"/>
</dbReference>